<keyword evidence="2" id="KW-1185">Reference proteome</keyword>
<evidence type="ECO:0000313" key="1">
    <source>
        <dbReference type="EMBL" id="PPR06593.1"/>
    </source>
</evidence>
<organism evidence="1 2">
    <name type="scientific">Panaeolus cyanescens</name>
    <dbReference type="NCBI Taxonomy" id="181874"/>
    <lineage>
        <taxon>Eukaryota</taxon>
        <taxon>Fungi</taxon>
        <taxon>Dikarya</taxon>
        <taxon>Basidiomycota</taxon>
        <taxon>Agaricomycotina</taxon>
        <taxon>Agaricomycetes</taxon>
        <taxon>Agaricomycetidae</taxon>
        <taxon>Agaricales</taxon>
        <taxon>Agaricineae</taxon>
        <taxon>Galeropsidaceae</taxon>
        <taxon>Panaeolus</taxon>
    </lineage>
</organism>
<dbReference type="AlphaFoldDB" id="A0A409YUD6"/>
<name>A0A409YUD6_9AGAR</name>
<evidence type="ECO:0000313" key="2">
    <source>
        <dbReference type="Proteomes" id="UP000284842"/>
    </source>
</evidence>
<dbReference type="InParanoid" id="A0A409YUD6"/>
<accession>A0A409YUD6</accession>
<reference evidence="1 2" key="1">
    <citation type="journal article" date="2018" name="Evol. Lett.">
        <title>Horizontal gene cluster transfer increased hallucinogenic mushroom diversity.</title>
        <authorList>
            <person name="Reynolds H.T."/>
            <person name="Vijayakumar V."/>
            <person name="Gluck-Thaler E."/>
            <person name="Korotkin H.B."/>
            <person name="Matheny P.B."/>
            <person name="Slot J.C."/>
        </authorList>
    </citation>
    <scope>NUCLEOTIDE SEQUENCE [LARGE SCALE GENOMIC DNA]</scope>
    <source>
        <strain evidence="1 2">2629</strain>
    </source>
</reference>
<sequence length="450" mass="50520">MDIFDDTLLRRRPMARHHCSATRTAVGAGGRPARHRTSRASTSALAEVAQSVDMGPLIPIASYNYLNDSLSNTKNPNACGTTLLCALMDFGRFIHMRPLNNAGVSKYDALWTTIYGFLIAERTDDEFQTLKDRLYVCSCSFEQDMEGEEKRAMHERFKEGLVERNSSEKPNHAYAFMSVLCGLLSSVLPHTKDVCFMPFDPDRMVKTLLQWQRCIGGTAILNVLSIITYLGGPSMMKSVIDMDAMRFIVIQPLRAALDKMMATFEKPSSKIRARTAKRARGTDVDGEYGGIESLYVALDRLLKHALKDSIEANQQLIEGLEMQALQLCSIMLYLLRVPMIERGVSSGEMCVLMKNALARDASFMIYKLDMDLPCRPRVLLHPAIKEAYDKRVREQQGVGDRRQVKGGSGPCGCGACGDGKWRSGYDDYEALVKRFCNKYRGPKPRYISRK</sequence>
<dbReference type="OrthoDB" id="2998255at2759"/>
<dbReference type="EMBL" id="NHTK01000607">
    <property type="protein sequence ID" value="PPR06593.1"/>
    <property type="molecule type" value="Genomic_DNA"/>
</dbReference>
<dbReference type="STRING" id="181874.A0A409YUD6"/>
<protein>
    <submittedName>
        <fullName evidence="1">Uncharacterized protein</fullName>
    </submittedName>
</protein>
<comment type="caution">
    <text evidence="1">The sequence shown here is derived from an EMBL/GenBank/DDBJ whole genome shotgun (WGS) entry which is preliminary data.</text>
</comment>
<dbReference type="Proteomes" id="UP000284842">
    <property type="component" value="Unassembled WGS sequence"/>
</dbReference>
<gene>
    <name evidence="1" type="ORF">CVT24_001774</name>
</gene>
<proteinExistence type="predicted"/>